<dbReference type="GO" id="GO:0043456">
    <property type="term" value="P:regulation of pentose-phosphate shunt"/>
    <property type="evidence" value="ECO:0007669"/>
    <property type="project" value="TreeGrafter"/>
</dbReference>
<dbReference type="Pfam" id="PF00300">
    <property type="entry name" value="His_Phos_1"/>
    <property type="match status" value="1"/>
</dbReference>
<sequence>MNESPALTRFGVLRHAPTVWNLEKRIQGQLNSPLTGEGERMAREWGRLLRRYAWDRILVSDLGRTLRTAELINRTLGLPMTVDPRLREKDWGEWAGKTIDQLRQQAGDRLAAMERDGWRFRPPGGEDRTEVWSRGHQALVDAAARWPGRKILVVTHEGMIKCLVYRLTNRHFFPTEPPLLRRGHLHQLVHDREGMAVEALNVLALWIDTP</sequence>
<evidence type="ECO:0000313" key="5">
    <source>
        <dbReference type="Proteomes" id="UP000014977"/>
    </source>
</evidence>
<dbReference type="GO" id="GO:0045820">
    <property type="term" value="P:negative regulation of glycolytic process"/>
    <property type="evidence" value="ECO:0007669"/>
    <property type="project" value="TreeGrafter"/>
</dbReference>
<evidence type="ECO:0000256" key="2">
    <source>
        <dbReference type="PIRSR" id="PIRSR613078-1"/>
    </source>
</evidence>
<dbReference type="STRING" id="897.B2D07_17705"/>
<dbReference type="EMBL" id="ATHJ01000091">
    <property type="protein sequence ID" value="EPR39238.1"/>
    <property type="molecule type" value="Genomic_DNA"/>
</dbReference>
<evidence type="ECO:0000256" key="3">
    <source>
        <dbReference type="PIRSR" id="PIRSR613078-2"/>
    </source>
</evidence>
<dbReference type="CDD" id="cd07067">
    <property type="entry name" value="HP_PGM_like"/>
    <property type="match status" value="1"/>
</dbReference>
<keyword evidence="1" id="KW-0378">Hydrolase</keyword>
<organism evidence="4 5">
    <name type="scientific">Desulfococcus multivorans DSM 2059</name>
    <dbReference type="NCBI Taxonomy" id="1121405"/>
    <lineage>
        <taxon>Bacteria</taxon>
        <taxon>Pseudomonadati</taxon>
        <taxon>Thermodesulfobacteriota</taxon>
        <taxon>Desulfobacteria</taxon>
        <taxon>Desulfobacterales</taxon>
        <taxon>Desulfococcaceae</taxon>
        <taxon>Desulfococcus</taxon>
    </lineage>
</organism>
<dbReference type="SUPFAM" id="SSF53254">
    <property type="entry name" value="Phosphoglycerate mutase-like"/>
    <property type="match status" value="1"/>
</dbReference>
<dbReference type="InterPro" id="IPR013078">
    <property type="entry name" value="His_Pase_superF_clade-1"/>
</dbReference>
<accession>S7V3K7</accession>
<reference evidence="4 5" key="1">
    <citation type="journal article" date="2013" name="Genome Announc.">
        <title>Draft genome sequences for three mercury-methylating, sulfate-reducing bacteria.</title>
        <authorList>
            <person name="Brown S.D."/>
            <person name="Hurt R.A.Jr."/>
            <person name="Gilmour C.C."/>
            <person name="Elias D.A."/>
        </authorList>
    </citation>
    <scope>NUCLEOTIDE SEQUENCE [LARGE SCALE GENOMIC DNA]</scope>
    <source>
        <strain evidence="4 5">DSM 2059</strain>
    </source>
</reference>
<dbReference type="Gene3D" id="3.40.50.1240">
    <property type="entry name" value="Phosphoglycerate mutase-like"/>
    <property type="match status" value="1"/>
</dbReference>
<dbReference type="SMART" id="SM00855">
    <property type="entry name" value="PGAM"/>
    <property type="match status" value="1"/>
</dbReference>
<protein>
    <submittedName>
        <fullName evidence="4">Phosphoglycerate mutase</fullName>
    </submittedName>
</protein>
<dbReference type="GO" id="GO:0005829">
    <property type="term" value="C:cytosol"/>
    <property type="evidence" value="ECO:0007669"/>
    <property type="project" value="TreeGrafter"/>
</dbReference>
<dbReference type="PANTHER" id="PTHR46517">
    <property type="entry name" value="FRUCTOSE-2,6-BISPHOSPHATASE TIGAR"/>
    <property type="match status" value="1"/>
</dbReference>
<name>S7V3K7_DESML</name>
<dbReference type="InterPro" id="IPR051695">
    <property type="entry name" value="Phosphoglycerate_Mutase"/>
</dbReference>
<gene>
    <name evidence="4" type="ORF">dsmv_2742</name>
</gene>
<evidence type="ECO:0000313" key="4">
    <source>
        <dbReference type="EMBL" id="EPR39238.1"/>
    </source>
</evidence>
<dbReference type="AlphaFoldDB" id="S7V3K7"/>
<feature type="binding site" evidence="3">
    <location>
        <position position="64"/>
    </location>
    <ligand>
        <name>substrate</name>
    </ligand>
</feature>
<keyword evidence="5" id="KW-1185">Reference proteome</keyword>
<dbReference type="Proteomes" id="UP000014977">
    <property type="component" value="Unassembled WGS sequence"/>
</dbReference>
<feature type="active site" description="Proton donor/acceptor" evidence="2">
    <location>
        <position position="88"/>
    </location>
</feature>
<dbReference type="GO" id="GO:0004331">
    <property type="term" value="F:fructose-2,6-bisphosphate 2-phosphatase activity"/>
    <property type="evidence" value="ECO:0007669"/>
    <property type="project" value="TreeGrafter"/>
</dbReference>
<evidence type="ECO:0000256" key="1">
    <source>
        <dbReference type="ARBA" id="ARBA00022801"/>
    </source>
</evidence>
<dbReference type="RefSeq" id="WP_020877499.1">
    <property type="nucleotide sequence ID" value="NZ_ATHJ01000091.1"/>
</dbReference>
<dbReference type="eggNOG" id="COG0406">
    <property type="taxonomic scope" value="Bacteria"/>
</dbReference>
<dbReference type="OrthoDB" id="9781415at2"/>
<feature type="binding site" evidence="3">
    <location>
        <begin position="14"/>
        <end position="21"/>
    </location>
    <ligand>
        <name>substrate</name>
    </ligand>
</feature>
<feature type="active site" description="Tele-phosphohistidine intermediate" evidence="2">
    <location>
        <position position="15"/>
    </location>
</feature>
<comment type="caution">
    <text evidence="4">The sequence shown here is derived from an EMBL/GenBank/DDBJ whole genome shotgun (WGS) entry which is preliminary data.</text>
</comment>
<dbReference type="InterPro" id="IPR029033">
    <property type="entry name" value="His_PPase_superfam"/>
</dbReference>
<proteinExistence type="predicted"/>
<dbReference type="PANTHER" id="PTHR46517:SF1">
    <property type="entry name" value="FRUCTOSE-2,6-BISPHOSPHATASE TIGAR"/>
    <property type="match status" value="1"/>
</dbReference>